<dbReference type="PIRSF" id="PIRSF030471">
    <property type="entry name" value="STR_Vng0742h_prd"/>
    <property type="match status" value="1"/>
</dbReference>
<reference evidence="2 3" key="1">
    <citation type="submission" date="2019-04" db="EMBL/GenBank/DDBJ databases">
        <title>Complete genome sequence of Arthrobacter sp. ZXY-2 associated with effective atrazine degradation and salt adaptation.</title>
        <authorList>
            <person name="Zhao X."/>
        </authorList>
    </citation>
    <scope>NUCLEOTIDE SEQUENCE [LARGE SCALE GENOMIC DNA]</scope>
    <source>
        <strain evidence="3">ZP60</strain>
    </source>
</reference>
<dbReference type="GO" id="GO:0016301">
    <property type="term" value="F:kinase activity"/>
    <property type="evidence" value="ECO:0007669"/>
    <property type="project" value="UniProtKB-KW"/>
</dbReference>
<gene>
    <name evidence="2" type="ORF">E5139_13940</name>
</gene>
<proteinExistence type="predicted"/>
<organism evidence="2 3">
    <name type="scientific">Halomicrobium mukohataei</name>
    <dbReference type="NCBI Taxonomy" id="57705"/>
    <lineage>
        <taxon>Archaea</taxon>
        <taxon>Methanobacteriati</taxon>
        <taxon>Methanobacteriota</taxon>
        <taxon>Stenosarchaea group</taxon>
        <taxon>Halobacteria</taxon>
        <taxon>Halobacteriales</taxon>
        <taxon>Haloarculaceae</taxon>
        <taxon>Halomicrobium</taxon>
    </lineage>
</organism>
<dbReference type="GeneID" id="42180062"/>
<dbReference type="RefSeq" id="WP_015763114.1">
    <property type="nucleotide sequence ID" value="NZ_CP039375.1"/>
</dbReference>
<dbReference type="OMA" id="RSWFVAY"/>
<evidence type="ECO:0000313" key="2">
    <source>
        <dbReference type="EMBL" id="QCD66690.1"/>
    </source>
</evidence>
<accession>A0A4D6KEQ0</accession>
<evidence type="ECO:0000313" key="3">
    <source>
        <dbReference type="Proteomes" id="UP000297053"/>
    </source>
</evidence>
<feature type="domain" description="DICT" evidence="1">
    <location>
        <begin position="92"/>
        <end position="207"/>
    </location>
</feature>
<sequence>MSLSELIAGVEDHEKRLIVFNAGDDATADLRRQFSDRNVAVTAEETVSGRPGEFVALSDEDGVIAAASLEQFTDRLARNDRPIGVEQSPYRPILDELDETMFTSWSIGQMMAATREIEDRAFRVGRGSLHAGFQTVSTLAGELDRYEQLGDGAIDVHAYAAPDEERPETDNFTLHIERATEIEESWFVVFDGGGDDGQKCALLAEERAPREFYGFWTYDADTVDWILEHLRSTYGRIEQ</sequence>
<dbReference type="InterPro" id="IPR016954">
    <property type="entry name" value="Uncharacterised_Vng0742h"/>
</dbReference>
<dbReference type="AlphaFoldDB" id="A0A4D6KEQ0"/>
<name>A0A4D6KEQ0_9EURY</name>
<protein>
    <submittedName>
        <fullName evidence="2">Histidine kinase</fullName>
    </submittedName>
</protein>
<keyword evidence="2" id="KW-0418">Kinase</keyword>
<keyword evidence="2" id="KW-0808">Transferase</keyword>
<dbReference type="Proteomes" id="UP000297053">
    <property type="component" value="Chromosome"/>
</dbReference>
<reference evidence="2 3" key="2">
    <citation type="submission" date="2019-04" db="EMBL/GenBank/DDBJ databases">
        <authorList>
            <person name="Yang S."/>
            <person name="Wei W."/>
        </authorList>
    </citation>
    <scope>NUCLEOTIDE SEQUENCE [LARGE SCALE GENOMIC DNA]</scope>
    <source>
        <strain evidence="3">ZP60</strain>
    </source>
</reference>
<dbReference type="KEGG" id="halz:E5139_13940"/>
<dbReference type="InterPro" id="IPR019278">
    <property type="entry name" value="DICT_dom"/>
</dbReference>
<evidence type="ECO:0000259" key="1">
    <source>
        <dbReference type="Pfam" id="PF10069"/>
    </source>
</evidence>
<dbReference type="Pfam" id="PF10069">
    <property type="entry name" value="DICT"/>
    <property type="match status" value="1"/>
</dbReference>
<dbReference type="EMBL" id="CP039375">
    <property type="protein sequence ID" value="QCD66690.1"/>
    <property type="molecule type" value="Genomic_DNA"/>
</dbReference>